<dbReference type="InterPro" id="IPR036864">
    <property type="entry name" value="Zn2-C6_fun-type_DNA-bd_sf"/>
</dbReference>
<evidence type="ECO:0000313" key="8">
    <source>
        <dbReference type="Proteomes" id="UP000326950"/>
    </source>
</evidence>
<proteinExistence type="predicted"/>
<evidence type="ECO:0000256" key="3">
    <source>
        <dbReference type="ARBA" id="ARBA00023163"/>
    </source>
</evidence>
<keyword evidence="3" id="KW-0804">Transcription</keyword>
<dbReference type="Proteomes" id="UP000326950">
    <property type="component" value="Unassembled WGS sequence"/>
</dbReference>
<dbReference type="InterPro" id="IPR053178">
    <property type="entry name" value="Osmoadaptation_assoc"/>
</dbReference>
<gene>
    <name evidence="7" type="ORF">BDV40DRAFT_299481</name>
</gene>
<sequence length="475" mass="52599">MPGVPSGRACEGCRRQKKKCDEKQPTCGRCLRLNIPCIGSGQRRFKFQQEYTIPIMVKRGKIKGQSPKDQTSSSSDEERTEVCRVSPHPSSALTILTQAFVRAIHPSTDMRWNLAWVYGGFLRDVPARLGTNEALDTAADAVVCMHSDFCATRKMSVKALGKYGRALNTLHTYLDDPVKAASTDTLCAVTILLLCQGFLPGKGKVRTGHGEGAAQILKARRNFRPRDDFEAKLLLTLRGPVLFEGLFVDSIDLSGEEYESLVESDLDAGTPDGQMMRCLARVPGIRNRIAVTMPGDAEFEALRHEARALYESYQPVLTALQARTTSVETPLAVGSMYRMCTLLHAQYQRMYGIGLTVAIILNCLARALDSDDPTLPVESTYFAQEIIILSDSQVAFRPLGSFYMLVCLLTARVGTTDKILRTTVEKALDDYQREFDGGCAADTIAEFEKMRHKSVFSATNEGNTMNHWENSLLEV</sequence>
<dbReference type="OrthoDB" id="4314040at2759"/>
<organism evidence="7 8">
    <name type="scientific">Aspergillus tamarii</name>
    <dbReference type="NCBI Taxonomy" id="41984"/>
    <lineage>
        <taxon>Eukaryota</taxon>
        <taxon>Fungi</taxon>
        <taxon>Dikarya</taxon>
        <taxon>Ascomycota</taxon>
        <taxon>Pezizomycotina</taxon>
        <taxon>Eurotiomycetes</taxon>
        <taxon>Eurotiomycetidae</taxon>
        <taxon>Eurotiales</taxon>
        <taxon>Aspergillaceae</taxon>
        <taxon>Aspergillus</taxon>
        <taxon>Aspergillus subgen. Circumdati</taxon>
    </lineage>
</organism>
<accession>A0A5N6UZX3</accession>
<dbReference type="InterPro" id="IPR001138">
    <property type="entry name" value="Zn2Cys6_DnaBD"/>
</dbReference>
<keyword evidence="2" id="KW-0238">DNA-binding</keyword>
<keyword evidence="8" id="KW-1185">Reference proteome</keyword>
<keyword evidence="4" id="KW-0539">Nucleus</keyword>
<evidence type="ECO:0000256" key="5">
    <source>
        <dbReference type="SAM" id="MobiDB-lite"/>
    </source>
</evidence>
<evidence type="ECO:0000256" key="4">
    <source>
        <dbReference type="ARBA" id="ARBA00023242"/>
    </source>
</evidence>
<evidence type="ECO:0000313" key="7">
    <source>
        <dbReference type="EMBL" id="KAE8163351.1"/>
    </source>
</evidence>
<dbReference type="SMART" id="SM00066">
    <property type="entry name" value="GAL4"/>
    <property type="match status" value="1"/>
</dbReference>
<dbReference type="Pfam" id="PF00172">
    <property type="entry name" value="Zn_clus"/>
    <property type="match status" value="1"/>
</dbReference>
<dbReference type="CDD" id="cd00067">
    <property type="entry name" value="GAL4"/>
    <property type="match status" value="1"/>
</dbReference>
<evidence type="ECO:0000259" key="6">
    <source>
        <dbReference type="PROSITE" id="PS50048"/>
    </source>
</evidence>
<keyword evidence="1" id="KW-0805">Transcription regulation</keyword>
<protein>
    <recommendedName>
        <fullName evidence="6">Zn(2)-C6 fungal-type domain-containing protein</fullName>
    </recommendedName>
</protein>
<reference evidence="7 8" key="1">
    <citation type="submission" date="2019-04" db="EMBL/GenBank/DDBJ databases">
        <title>Friends and foes A comparative genomics study of 23 Aspergillus species from section Flavi.</title>
        <authorList>
            <consortium name="DOE Joint Genome Institute"/>
            <person name="Kjaerbolling I."/>
            <person name="Vesth T."/>
            <person name="Frisvad J.C."/>
            <person name="Nybo J.L."/>
            <person name="Theobald S."/>
            <person name="Kildgaard S."/>
            <person name="Isbrandt T."/>
            <person name="Kuo A."/>
            <person name="Sato A."/>
            <person name="Lyhne E.K."/>
            <person name="Kogle M.E."/>
            <person name="Wiebenga A."/>
            <person name="Kun R.S."/>
            <person name="Lubbers R.J."/>
            <person name="Makela M.R."/>
            <person name="Barry K."/>
            <person name="Chovatia M."/>
            <person name="Clum A."/>
            <person name="Daum C."/>
            <person name="Haridas S."/>
            <person name="He G."/>
            <person name="LaButti K."/>
            <person name="Lipzen A."/>
            <person name="Mondo S."/>
            <person name="Riley R."/>
            <person name="Salamov A."/>
            <person name="Simmons B.A."/>
            <person name="Magnuson J.K."/>
            <person name="Henrissat B."/>
            <person name="Mortensen U.H."/>
            <person name="Larsen T.O."/>
            <person name="Devries R.P."/>
            <person name="Grigoriev I.V."/>
            <person name="Machida M."/>
            <person name="Baker S.E."/>
            <person name="Andersen M.R."/>
        </authorList>
    </citation>
    <scope>NUCLEOTIDE SEQUENCE [LARGE SCALE GENOMIC DNA]</scope>
    <source>
        <strain evidence="7 8">CBS 117626</strain>
    </source>
</reference>
<evidence type="ECO:0000256" key="2">
    <source>
        <dbReference type="ARBA" id="ARBA00023125"/>
    </source>
</evidence>
<feature type="domain" description="Zn(2)-C6 fungal-type" evidence="6">
    <location>
        <begin position="9"/>
        <end position="37"/>
    </location>
</feature>
<dbReference type="GO" id="GO:0009893">
    <property type="term" value="P:positive regulation of metabolic process"/>
    <property type="evidence" value="ECO:0007669"/>
    <property type="project" value="UniProtKB-ARBA"/>
</dbReference>
<dbReference type="Gene3D" id="4.10.240.10">
    <property type="entry name" value="Zn(2)-C6 fungal-type DNA-binding domain"/>
    <property type="match status" value="1"/>
</dbReference>
<dbReference type="PROSITE" id="PS00463">
    <property type="entry name" value="ZN2_CY6_FUNGAL_1"/>
    <property type="match status" value="1"/>
</dbReference>
<dbReference type="GO" id="GO:0000981">
    <property type="term" value="F:DNA-binding transcription factor activity, RNA polymerase II-specific"/>
    <property type="evidence" value="ECO:0007669"/>
    <property type="project" value="InterPro"/>
</dbReference>
<evidence type="ECO:0000256" key="1">
    <source>
        <dbReference type="ARBA" id="ARBA00023015"/>
    </source>
</evidence>
<dbReference type="GO" id="GO:0008270">
    <property type="term" value="F:zinc ion binding"/>
    <property type="evidence" value="ECO:0007669"/>
    <property type="project" value="InterPro"/>
</dbReference>
<dbReference type="PANTHER" id="PTHR38111:SF11">
    <property type="entry name" value="TRANSCRIPTION FACTOR DOMAIN-CONTAINING PROTEIN-RELATED"/>
    <property type="match status" value="1"/>
</dbReference>
<dbReference type="SUPFAM" id="SSF57701">
    <property type="entry name" value="Zn2/Cys6 DNA-binding domain"/>
    <property type="match status" value="1"/>
</dbReference>
<dbReference type="GO" id="GO:0003677">
    <property type="term" value="F:DNA binding"/>
    <property type="evidence" value="ECO:0007669"/>
    <property type="project" value="UniProtKB-KW"/>
</dbReference>
<dbReference type="PANTHER" id="PTHR38111">
    <property type="entry name" value="ZN(2)-C6 FUNGAL-TYPE DOMAIN-CONTAINING PROTEIN-RELATED"/>
    <property type="match status" value="1"/>
</dbReference>
<dbReference type="AlphaFoldDB" id="A0A5N6UZX3"/>
<dbReference type="EMBL" id="ML738618">
    <property type="protein sequence ID" value="KAE8163351.1"/>
    <property type="molecule type" value="Genomic_DNA"/>
</dbReference>
<dbReference type="PROSITE" id="PS50048">
    <property type="entry name" value="ZN2_CY6_FUNGAL_2"/>
    <property type="match status" value="1"/>
</dbReference>
<name>A0A5N6UZX3_ASPTM</name>
<feature type="region of interest" description="Disordered" evidence="5">
    <location>
        <begin position="61"/>
        <end position="83"/>
    </location>
</feature>